<dbReference type="InterPro" id="IPR039797">
    <property type="entry name" value="Pecanex"/>
</dbReference>
<keyword evidence="1" id="KW-0472">Membrane</keyword>
<sequence>MYSDVATELTILDKLAVIFFLSSFERALLKHQLWSEGSVDQSQEDENKEFVDPLPAKLQETVLIRLKSDGVLCIFIGVMIFAVHVSTVFTVLQPYVETGFQLLAVGFGVTLHYFLPQLRKQMPWLCCTRPILRAYEYHQFEIQDAAKIMWFEKLQVWMRFLEKNLIYPVVFLSALTTDSPRIIANFGLPGGSLVVVVCSLHCVRSAFCDSSHHYIVLIVTILFFKFDYRGPNEPFLLNFFVTSFFYRKFFEFLEVFTESRIAVFVPTVF</sequence>
<keyword evidence="1" id="KW-0812">Transmembrane</keyword>
<comment type="subcellular location">
    <subcellularLocation>
        <location evidence="1">Membrane</location>
        <topology evidence="1">Multi-pass membrane protein</topology>
    </subcellularLocation>
</comment>
<feature type="transmembrane region" description="Helical" evidence="1">
    <location>
        <begin position="98"/>
        <end position="115"/>
    </location>
</feature>
<dbReference type="RefSeq" id="XP_022254495.1">
    <property type="nucleotide sequence ID" value="XM_022398787.1"/>
</dbReference>
<dbReference type="PANTHER" id="PTHR12372:SF7">
    <property type="entry name" value="PROTEIN PECANEX"/>
    <property type="match status" value="1"/>
</dbReference>
<evidence type="ECO:0000313" key="2">
    <source>
        <dbReference type="Proteomes" id="UP000694941"/>
    </source>
</evidence>
<dbReference type="GeneID" id="111088491"/>
<dbReference type="PANTHER" id="PTHR12372">
    <property type="entry name" value="PECANEX"/>
    <property type="match status" value="1"/>
</dbReference>
<evidence type="ECO:0000313" key="3">
    <source>
        <dbReference type="RefSeq" id="XP_022254495.1"/>
    </source>
</evidence>
<comment type="caution">
    <text evidence="1">Lacks conserved residue(s) required for the propagation of feature annotation.</text>
</comment>
<reference evidence="3" key="1">
    <citation type="submission" date="2025-08" db="UniProtKB">
        <authorList>
            <consortium name="RefSeq"/>
        </authorList>
    </citation>
    <scope>IDENTIFICATION</scope>
    <source>
        <tissue evidence="3">Muscle</tissue>
    </source>
</reference>
<accession>A0ABM1TF39</accession>
<feature type="transmembrane region" description="Helical" evidence="1">
    <location>
        <begin position="71"/>
        <end position="92"/>
    </location>
</feature>
<evidence type="ECO:0000256" key="1">
    <source>
        <dbReference type="RuleBase" id="RU367089"/>
    </source>
</evidence>
<keyword evidence="1" id="KW-1133">Transmembrane helix</keyword>
<protein>
    <recommendedName>
        <fullName evidence="1">Pecanex-like protein</fullName>
    </recommendedName>
</protein>
<comment type="similarity">
    <text evidence="1">Belongs to the pecanex family.</text>
</comment>
<proteinExistence type="inferred from homology"/>
<organism evidence="2 3">
    <name type="scientific">Limulus polyphemus</name>
    <name type="common">Atlantic horseshoe crab</name>
    <dbReference type="NCBI Taxonomy" id="6850"/>
    <lineage>
        <taxon>Eukaryota</taxon>
        <taxon>Metazoa</taxon>
        <taxon>Ecdysozoa</taxon>
        <taxon>Arthropoda</taxon>
        <taxon>Chelicerata</taxon>
        <taxon>Merostomata</taxon>
        <taxon>Xiphosura</taxon>
        <taxon>Limulidae</taxon>
        <taxon>Limulus</taxon>
    </lineage>
</organism>
<name>A0ABM1TF39_LIMPO</name>
<keyword evidence="2" id="KW-1185">Reference proteome</keyword>
<dbReference type="Proteomes" id="UP000694941">
    <property type="component" value="Unplaced"/>
</dbReference>
<gene>
    <name evidence="3" type="primary">LOC111088491</name>
</gene>